<dbReference type="Pfam" id="PF02879">
    <property type="entry name" value="PGM_PMM_II"/>
    <property type="match status" value="1"/>
</dbReference>
<accession>L9WZ10</accession>
<keyword evidence="13" id="KW-1185">Reference proteome</keyword>
<evidence type="ECO:0000313" key="13">
    <source>
        <dbReference type="Proteomes" id="UP000011688"/>
    </source>
</evidence>
<feature type="domain" description="Alpha-D-phosphohexomutase C-terminal" evidence="8">
    <location>
        <begin position="410"/>
        <end position="457"/>
    </location>
</feature>
<name>L9WZ10_9EURY</name>
<keyword evidence="4 7" id="KW-0479">Metal-binding</keyword>
<dbReference type="InterPro" id="IPR005844">
    <property type="entry name" value="A-D-PHexomutase_a/b/a-I"/>
</dbReference>
<dbReference type="PRINTS" id="PR00509">
    <property type="entry name" value="PGMPMM"/>
</dbReference>
<feature type="domain" description="Alpha-D-phosphohexomutase alpha/beta/alpha" evidence="11">
    <location>
        <begin position="280"/>
        <end position="384"/>
    </location>
</feature>
<dbReference type="PROSITE" id="PS00710">
    <property type="entry name" value="PGM_PMM"/>
    <property type="match status" value="1"/>
</dbReference>
<evidence type="ECO:0000256" key="1">
    <source>
        <dbReference type="ARBA" id="ARBA00001946"/>
    </source>
</evidence>
<dbReference type="Proteomes" id="UP000011688">
    <property type="component" value="Unassembled WGS sequence"/>
</dbReference>
<dbReference type="GO" id="GO:0005975">
    <property type="term" value="P:carbohydrate metabolic process"/>
    <property type="evidence" value="ECO:0007669"/>
    <property type="project" value="InterPro"/>
</dbReference>
<protein>
    <submittedName>
        <fullName evidence="12">Phosphoglucosamine mutase</fullName>
    </submittedName>
</protein>
<dbReference type="AlphaFoldDB" id="L9WZ10"/>
<dbReference type="InterPro" id="IPR005845">
    <property type="entry name" value="A-D-PHexomutase_a/b/a-II"/>
</dbReference>
<dbReference type="EMBL" id="AOIB01000036">
    <property type="protein sequence ID" value="ELY54725.1"/>
    <property type="molecule type" value="Genomic_DNA"/>
</dbReference>
<dbReference type="Pfam" id="PF02880">
    <property type="entry name" value="PGM_PMM_III"/>
    <property type="match status" value="1"/>
</dbReference>
<feature type="domain" description="Alpha-D-phosphohexomutase alpha/beta/alpha" evidence="9">
    <location>
        <begin position="32"/>
        <end position="158"/>
    </location>
</feature>
<evidence type="ECO:0000259" key="10">
    <source>
        <dbReference type="Pfam" id="PF02879"/>
    </source>
</evidence>
<evidence type="ECO:0000256" key="6">
    <source>
        <dbReference type="ARBA" id="ARBA00023235"/>
    </source>
</evidence>
<dbReference type="PATRIC" id="fig|1227497.3.peg.3892"/>
<evidence type="ECO:0000256" key="4">
    <source>
        <dbReference type="ARBA" id="ARBA00022723"/>
    </source>
</evidence>
<dbReference type="Gene3D" id="3.40.120.10">
    <property type="entry name" value="Alpha-D-Glucose-1,6-Bisphosphate, subunit A, domain 3"/>
    <property type="match status" value="3"/>
</dbReference>
<feature type="domain" description="Alpha-D-phosphohexomutase alpha/beta/alpha" evidence="10">
    <location>
        <begin position="186"/>
        <end position="274"/>
    </location>
</feature>
<dbReference type="InterPro" id="IPR005841">
    <property type="entry name" value="Alpha-D-phosphohexomutase_SF"/>
</dbReference>
<evidence type="ECO:0000313" key="12">
    <source>
        <dbReference type="EMBL" id="ELY54725.1"/>
    </source>
</evidence>
<evidence type="ECO:0000256" key="7">
    <source>
        <dbReference type="RuleBase" id="RU004326"/>
    </source>
</evidence>
<proteinExistence type="inferred from homology"/>
<dbReference type="PANTHER" id="PTHR43771">
    <property type="entry name" value="PHOSPHOMANNOMUTASE"/>
    <property type="match status" value="1"/>
</dbReference>
<dbReference type="InterPro" id="IPR016055">
    <property type="entry name" value="A-D-PHexomutase_a/b/a-I/II/III"/>
</dbReference>
<dbReference type="Pfam" id="PF00408">
    <property type="entry name" value="PGM_PMM_IV"/>
    <property type="match status" value="1"/>
</dbReference>
<keyword evidence="3" id="KW-0597">Phosphoprotein</keyword>
<dbReference type="CDD" id="cd03087">
    <property type="entry name" value="PGM_like1"/>
    <property type="match status" value="1"/>
</dbReference>
<dbReference type="SUPFAM" id="SSF55957">
    <property type="entry name" value="Phosphoglucomutase, C-terminal domain"/>
    <property type="match status" value="1"/>
</dbReference>
<dbReference type="SUPFAM" id="SSF53738">
    <property type="entry name" value="Phosphoglucomutase, first 3 domains"/>
    <property type="match status" value="3"/>
</dbReference>
<dbReference type="InterPro" id="IPR005846">
    <property type="entry name" value="A-D-PHexomutase_a/b/a-III"/>
</dbReference>
<evidence type="ECO:0000259" key="11">
    <source>
        <dbReference type="Pfam" id="PF02880"/>
    </source>
</evidence>
<dbReference type="GO" id="GO:0008966">
    <property type="term" value="F:phosphoglucosamine mutase activity"/>
    <property type="evidence" value="ECO:0007669"/>
    <property type="project" value="InterPro"/>
</dbReference>
<dbReference type="InterPro" id="IPR005843">
    <property type="entry name" value="A-D-PHexomutase_C"/>
</dbReference>
<dbReference type="InterPro" id="IPR024086">
    <property type="entry name" value="GlmM_arc-type"/>
</dbReference>
<comment type="caution">
    <text evidence="12">The sequence shown here is derived from an EMBL/GenBank/DDBJ whole genome shotgun (WGS) entry which is preliminary data.</text>
</comment>
<evidence type="ECO:0000256" key="3">
    <source>
        <dbReference type="ARBA" id="ARBA00022553"/>
    </source>
</evidence>
<organism evidence="12 13">
    <name type="scientific">Natronococcus amylolyticus DSM 10524</name>
    <dbReference type="NCBI Taxonomy" id="1227497"/>
    <lineage>
        <taxon>Archaea</taxon>
        <taxon>Methanobacteriati</taxon>
        <taxon>Methanobacteriota</taxon>
        <taxon>Stenosarchaea group</taxon>
        <taxon>Halobacteria</taxon>
        <taxon>Halobacteriales</taxon>
        <taxon>Natrialbaceae</taxon>
        <taxon>Natronococcus</taxon>
    </lineage>
</organism>
<evidence type="ECO:0000259" key="8">
    <source>
        <dbReference type="Pfam" id="PF00408"/>
    </source>
</evidence>
<reference evidence="12 13" key="1">
    <citation type="journal article" date="2014" name="PLoS Genet.">
        <title>Phylogenetically driven sequencing of extremely halophilic archaea reveals strategies for static and dynamic osmo-response.</title>
        <authorList>
            <person name="Becker E.A."/>
            <person name="Seitzer P.M."/>
            <person name="Tritt A."/>
            <person name="Larsen D."/>
            <person name="Krusor M."/>
            <person name="Yao A.I."/>
            <person name="Wu D."/>
            <person name="Madern D."/>
            <person name="Eisen J.A."/>
            <person name="Darling A.E."/>
            <person name="Facciotti M.T."/>
        </authorList>
    </citation>
    <scope>NUCLEOTIDE SEQUENCE [LARGE SCALE GENOMIC DNA]</scope>
    <source>
        <strain evidence="12 13">DSM 10524</strain>
    </source>
</reference>
<dbReference type="Pfam" id="PF02878">
    <property type="entry name" value="PGM_PMM_I"/>
    <property type="match status" value="1"/>
</dbReference>
<sequence>MTANAAVGFRRRWVGTRKSTHINAGAAVTIRMFGTSGIRGTVGTDVTAALALSVGRAVASDGYDRVVVGRDVRDSGRTLVDAVAAGLQECGADVLEVGVEATPTVARAIDHLEADAGIVVTASHNPKTDNGIKLWTPSGKAFGPEKRESISRRVREDDYELADWDGQGRRERRDGVREHHASRLEAAVALDEPLDVVVDVGNGAGAVTATVLANLGCRVRTLNGQPDGSFPGRPSEPNRETLGTLMTVMAETDAELGIAHDGDADRMMAVDETGEFVPKDALLALFARNAAGDGDRVAAPVDTSLAVDDALASVGASLTRTQVGDVYVAERTTEDDVVFGGEPSGAWIWPTETRCPDAPLAACKLAELVSREGPLSKLAADIDQYPIRRTSIEVEAKEAVMEAVETTIEEEYDDVDALDGVRVETDDGWFLIRASGTEPVVRVTAEARAEADADSIFATATGIVERATETANVLEER</sequence>
<keyword evidence="6" id="KW-0413">Isomerase</keyword>
<evidence type="ECO:0000256" key="5">
    <source>
        <dbReference type="ARBA" id="ARBA00022842"/>
    </source>
</evidence>
<dbReference type="InterPro" id="IPR036900">
    <property type="entry name" value="A-D-PHexomutase_C_sf"/>
</dbReference>
<comment type="similarity">
    <text evidence="2 7">Belongs to the phosphohexose mutase family.</text>
</comment>
<dbReference type="PANTHER" id="PTHR43771:SF1">
    <property type="entry name" value="PHOSPHOMANNOMUTASE"/>
    <property type="match status" value="1"/>
</dbReference>
<evidence type="ECO:0000259" key="9">
    <source>
        <dbReference type="Pfam" id="PF02878"/>
    </source>
</evidence>
<dbReference type="InterPro" id="IPR016066">
    <property type="entry name" value="A-D-PHexomutase_CS"/>
</dbReference>
<dbReference type="Gene3D" id="3.30.310.50">
    <property type="entry name" value="Alpha-D-phosphohexomutase, C-terminal domain"/>
    <property type="match status" value="1"/>
</dbReference>
<dbReference type="GO" id="GO:0000287">
    <property type="term" value="F:magnesium ion binding"/>
    <property type="evidence" value="ECO:0007669"/>
    <property type="project" value="InterPro"/>
</dbReference>
<gene>
    <name evidence="12" type="ORF">C491_19034</name>
</gene>
<comment type="cofactor">
    <cofactor evidence="1">
        <name>Mg(2+)</name>
        <dbReference type="ChEBI" id="CHEBI:18420"/>
    </cofactor>
</comment>
<keyword evidence="5 7" id="KW-0460">Magnesium</keyword>
<dbReference type="NCBIfam" id="TIGR03990">
    <property type="entry name" value="Arch_GlmM"/>
    <property type="match status" value="1"/>
</dbReference>
<dbReference type="eggNOG" id="arCOG00767">
    <property type="taxonomic scope" value="Archaea"/>
</dbReference>
<dbReference type="STRING" id="1227497.C491_19034"/>
<evidence type="ECO:0000256" key="2">
    <source>
        <dbReference type="ARBA" id="ARBA00010231"/>
    </source>
</evidence>